<dbReference type="PANTHER" id="PTHR39219:SF1">
    <property type="entry name" value="ER MEMBRANE PROTEIN COMPLEX SUBUNIT 10"/>
    <property type="match status" value="1"/>
</dbReference>
<reference evidence="2" key="1">
    <citation type="submission" date="2020-06" db="EMBL/GenBank/DDBJ databases">
        <title>Genomes of multiple members of Pneumocystis genus reveal paths to human pathogen Pneumocystis jirovecii.</title>
        <authorList>
            <person name="Cisse O.H."/>
            <person name="Ma L."/>
            <person name="Dekker J."/>
            <person name="Khil P."/>
            <person name="Jo J."/>
            <person name="Brenchley J."/>
            <person name="Blair R."/>
            <person name="Pahar B."/>
            <person name="Chabe M."/>
            <person name="Van Rompay K.A."/>
            <person name="Keesler R."/>
            <person name="Sukura A."/>
            <person name="Hirsch V."/>
            <person name="Kutty G."/>
            <person name="Liu Y."/>
            <person name="Peng L."/>
            <person name="Chen J."/>
            <person name="Song J."/>
            <person name="Weissenbacher-Lang C."/>
            <person name="Xu J."/>
            <person name="Upham N.S."/>
            <person name="Stajich J.E."/>
            <person name="Cuomo C.A."/>
            <person name="Cushion M.T."/>
            <person name="Kovacs J.A."/>
        </authorList>
    </citation>
    <scope>NUCLEOTIDE SEQUENCE</scope>
    <source>
        <strain evidence="2">2A</strain>
    </source>
</reference>
<evidence type="ECO:0000256" key="1">
    <source>
        <dbReference type="SAM" id="SignalP"/>
    </source>
</evidence>
<dbReference type="Pfam" id="PF21203">
    <property type="entry name" value="ECM10"/>
    <property type="match status" value="1"/>
</dbReference>
<feature type="signal peptide" evidence="1">
    <location>
        <begin position="1"/>
        <end position="19"/>
    </location>
</feature>
<accession>A0A899G476</accession>
<keyword evidence="1" id="KW-0732">Signal</keyword>
<feature type="chain" id="PRO_5034372659" evidence="1">
    <location>
        <begin position="20"/>
        <end position="208"/>
    </location>
</feature>
<keyword evidence="3" id="KW-1185">Reference proteome</keyword>
<name>A0A899G476_9ASCO</name>
<organism evidence="2 3">
    <name type="scientific">Pneumocystis wakefieldiae</name>
    <dbReference type="NCBI Taxonomy" id="38082"/>
    <lineage>
        <taxon>Eukaryota</taxon>
        <taxon>Fungi</taxon>
        <taxon>Dikarya</taxon>
        <taxon>Ascomycota</taxon>
        <taxon>Taphrinomycotina</taxon>
        <taxon>Pneumocystomycetes</taxon>
        <taxon>Pneumocystaceae</taxon>
        <taxon>Pneumocystis</taxon>
    </lineage>
</organism>
<dbReference type="AlphaFoldDB" id="A0A899G476"/>
<evidence type="ECO:0000313" key="2">
    <source>
        <dbReference type="EMBL" id="QSL66138.1"/>
    </source>
</evidence>
<dbReference type="PANTHER" id="PTHR39219">
    <property type="entry name" value="ER MEMBRANE PROTEIN COMPLEX SUBUNIT 10"/>
    <property type="match status" value="1"/>
</dbReference>
<gene>
    <name evidence="2" type="ORF">MERGE_000513</name>
</gene>
<dbReference type="EMBL" id="CP054541">
    <property type="protein sequence ID" value="QSL66138.1"/>
    <property type="molecule type" value="Genomic_DNA"/>
</dbReference>
<protein>
    <submittedName>
        <fullName evidence="2">Uncharacterized protein</fullName>
    </submittedName>
</protein>
<evidence type="ECO:0000313" key="3">
    <source>
        <dbReference type="Proteomes" id="UP000663699"/>
    </source>
</evidence>
<dbReference type="Proteomes" id="UP000663699">
    <property type="component" value="Chromosome 10"/>
</dbReference>
<proteinExistence type="predicted"/>
<sequence>MKIYIFLWIFLYLIGETLTHENDLYSKDLNFEILHELTPETTPILRGYIKYDFEKEKAVYEYNETLFSFAATWNYIEKGIYRVGAFNSKKKFKNGFIPWIHLRELLERDKDIHEEIIVYLDNSNDIWHIDYTLSILEKRKNQIPEVITSARIVFPSSENGVMPIFNKPITLDPDGKPIENKEKTFFQKYWMYILPLVLILLLKNRNAE</sequence>
<dbReference type="OrthoDB" id="1894652at2759"/>